<feature type="domain" description="Disease resistance protein winged helix" evidence="9">
    <location>
        <begin position="446"/>
        <end position="505"/>
    </location>
</feature>
<dbReference type="InParanoid" id="A0A804KTY3"/>
<keyword evidence="12" id="KW-1185">Reference proteome</keyword>
<keyword evidence="4" id="KW-0547">Nucleotide-binding</keyword>
<dbReference type="InterPro" id="IPR038005">
    <property type="entry name" value="RX-like_CC"/>
</dbReference>
<dbReference type="Pfam" id="PF23598">
    <property type="entry name" value="LRR_14"/>
    <property type="match status" value="1"/>
</dbReference>
<dbReference type="InterPro" id="IPR042197">
    <property type="entry name" value="Apaf_helical"/>
</dbReference>
<dbReference type="Gene3D" id="3.40.50.300">
    <property type="entry name" value="P-loop containing nucleotide triphosphate hydrolases"/>
    <property type="match status" value="1"/>
</dbReference>
<dbReference type="Gene3D" id="1.10.8.430">
    <property type="entry name" value="Helical domain of apoptotic protease-activating factors"/>
    <property type="match status" value="1"/>
</dbReference>
<evidence type="ECO:0000313" key="12">
    <source>
        <dbReference type="Proteomes" id="UP000012960"/>
    </source>
</evidence>
<feature type="domain" description="NB-ARC" evidence="7">
    <location>
        <begin position="178"/>
        <end position="350"/>
    </location>
</feature>
<dbReference type="Gene3D" id="3.80.10.10">
    <property type="entry name" value="Ribonuclease Inhibitor"/>
    <property type="match status" value="1"/>
</dbReference>
<dbReference type="Proteomes" id="UP000012960">
    <property type="component" value="Unplaced"/>
</dbReference>
<keyword evidence="2" id="KW-0433">Leucine-rich repeat</keyword>
<feature type="domain" description="Disease resistance R13L4/SHOC-2-like LRR" evidence="10">
    <location>
        <begin position="573"/>
        <end position="872"/>
    </location>
</feature>
<evidence type="ECO:0000256" key="1">
    <source>
        <dbReference type="ARBA" id="ARBA00008894"/>
    </source>
</evidence>
<sequence length="1075" mass="122106">MAMVLDSFVSRYIEQVTSFVEGEICKVLGVKKEIKTLKEKLEMIKCYLESAERKSRGDPGIEAWVRKLKDIMYDADDIIDLCMMDGGKLLEAGGSASASGVSFAFSFVSSCFRCTKHRHEIAGKIEAINGRLKQIAEDTSILSNLQSSGSHQPQPEKPTALETSPLVLEEDIVGEQIEEAADDLINRMLENTEQKCRVFGIVGMGGIGKSTLAGKIINDERIKANFPIQKWLYISKDYLEIKLLRELIRCSGDETKAKSFEGESRAELEPKLASLLTKNLFLVLDDVWSPNVWTDFLRKPLSKGAGSSTILVTTRNETVLRGMKASYMHQAEKMDDNSGWMLLGKTVFAAGEEDDMRRLEEVGRKIVRKCDGLPLAIKAIAGVLISKDRSTAEWEQVLENDAWSRNQQIDEEVPRALHLSYEDLPSHLKQCFLYCSFFMCEFYHYKDIIRFWVAEGLIVEAGGRLMEDVAEEYYWELIWRNLLQVDPSFVNRNVFCMHDHLRALATHLMKEEGLSITVGQRLNIKANAKIRRLSISNMGIKLVLSDHIIKEKCLRTLVVRDSLPTTIIDDNVLEGLPNLRVLDLCDTSIERIPNCIGDLLHLRYLDLDRTKIHEIPESIGRLVNLQILNISGCKRLHRLPMTITRLYNLRSLVIDDTPLTHVPKGIGKLININRLEGFVIGHDNPTNEVDETGCGLEELQHLSKLRYLSIYRLERAVTAASALAEKRSLRELILSWMPPVDGEDGDATDSGDDRRATTLRKEEQIQMGAEKICNELSPPSSLRTLVIVRFPGRQFPNWMMSSSLGESLPNLQYLHLSVFPSCAELPPLGMLPLLKSLKIEGAKAVKTIGPEFLGHSFPGTCAFPKLEHLNISDMPNWEEWSLCGVEEGGHRTHLKLFPNLTKCCLLGCPKLRALPEGLSQATNLKELHIWGAHNLREVTKLRLSYNLSVTDNKMLNRISDVAMKYLEVDDCPNLECVDNLDELQHLVLICPEHMDQLPQWLSRLIDQQRPNSAQWSFRKLEVYCNIVLLRSCLEGNEHWNIIQQIPDVLIQTYFKEVYMRYIKDPYMYETYVPPE</sequence>
<dbReference type="Pfam" id="PF23559">
    <property type="entry name" value="WHD_DRP"/>
    <property type="match status" value="1"/>
</dbReference>
<dbReference type="PRINTS" id="PR00364">
    <property type="entry name" value="DISEASERSIST"/>
</dbReference>
<evidence type="ECO:0000259" key="8">
    <source>
        <dbReference type="Pfam" id="PF18052"/>
    </source>
</evidence>
<dbReference type="PANTHER" id="PTHR36766">
    <property type="entry name" value="PLANT BROAD-SPECTRUM MILDEW RESISTANCE PROTEIN RPW8"/>
    <property type="match status" value="1"/>
</dbReference>
<keyword evidence="6" id="KW-0067">ATP-binding</keyword>
<dbReference type="InterPro" id="IPR027417">
    <property type="entry name" value="P-loop_NTPase"/>
</dbReference>
<dbReference type="PANTHER" id="PTHR36766:SF70">
    <property type="entry name" value="DISEASE RESISTANCE PROTEIN RGA4"/>
    <property type="match status" value="1"/>
</dbReference>
<dbReference type="OMA" id="IRESSCC"/>
<evidence type="ECO:0000259" key="9">
    <source>
        <dbReference type="Pfam" id="PF23559"/>
    </source>
</evidence>
<comment type="similarity">
    <text evidence="1">Belongs to the disease resistance NB-LRR family.</text>
</comment>
<evidence type="ECO:0000256" key="4">
    <source>
        <dbReference type="ARBA" id="ARBA00022741"/>
    </source>
</evidence>
<evidence type="ECO:0000259" key="7">
    <source>
        <dbReference type="Pfam" id="PF00931"/>
    </source>
</evidence>
<dbReference type="GO" id="GO:0043531">
    <property type="term" value="F:ADP binding"/>
    <property type="evidence" value="ECO:0007669"/>
    <property type="project" value="InterPro"/>
</dbReference>
<proteinExistence type="inferred from homology"/>
<dbReference type="Pfam" id="PF18052">
    <property type="entry name" value="Rx_N"/>
    <property type="match status" value="1"/>
</dbReference>
<evidence type="ECO:0000313" key="11">
    <source>
        <dbReference type="EnsemblPlants" id="Ma10_p08230.1"/>
    </source>
</evidence>
<keyword evidence="3" id="KW-0677">Repeat</keyword>
<evidence type="ECO:0000256" key="5">
    <source>
        <dbReference type="ARBA" id="ARBA00022821"/>
    </source>
</evidence>
<organism evidence="11 12">
    <name type="scientific">Musa acuminata subsp. malaccensis</name>
    <name type="common">Wild banana</name>
    <name type="synonym">Musa malaccensis</name>
    <dbReference type="NCBI Taxonomy" id="214687"/>
    <lineage>
        <taxon>Eukaryota</taxon>
        <taxon>Viridiplantae</taxon>
        <taxon>Streptophyta</taxon>
        <taxon>Embryophyta</taxon>
        <taxon>Tracheophyta</taxon>
        <taxon>Spermatophyta</taxon>
        <taxon>Magnoliopsida</taxon>
        <taxon>Liliopsida</taxon>
        <taxon>Zingiberales</taxon>
        <taxon>Musaceae</taxon>
        <taxon>Musa</taxon>
    </lineage>
</organism>
<dbReference type="GO" id="GO:0006952">
    <property type="term" value="P:defense response"/>
    <property type="evidence" value="ECO:0007669"/>
    <property type="project" value="UniProtKB-KW"/>
</dbReference>
<dbReference type="EnsemblPlants" id="Ma10_t08230.1">
    <property type="protein sequence ID" value="Ma10_p08230.1"/>
    <property type="gene ID" value="Ma10_g08230"/>
</dbReference>
<dbReference type="Pfam" id="PF00931">
    <property type="entry name" value="NB-ARC"/>
    <property type="match status" value="1"/>
</dbReference>
<name>A0A804KTY3_MUSAM</name>
<evidence type="ECO:0000259" key="10">
    <source>
        <dbReference type="Pfam" id="PF23598"/>
    </source>
</evidence>
<accession>A0A804KTY3</accession>
<dbReference type="InterPro" id="IPR002182">
    <property type="entry name" value="NB-ARC"/>
</dbReference>
<evidence type="ECO:0000256" key="3">
    <source>
        <dbReference type="ARBA" id="ARBA00022737"/>
    </source>
</evidence>
<dbReference type="AlphaFoldDB" id="A0A804KTY3"/>
<evidence type="ECO:0000256" key="6">
    <source>
        <dbReference type="ARBA" id="ARBA00022840"/>
    </source>
</evidence>
<dbReference type="SUPFAM" id="SSF52058">
    <property type="entry name" value="L domain-like"/>
    <property type="match status" value="1"/>
</dbReference>
<keyword evidence="5" id="KW-0611">Plant defense</keyword>
<dbReference type="InterPro" id="IPR058922">
    <property type="entry name" value="WHD_DRP"/>
</dbReference>
<reference evidence="11" key="1">
    <citation type="submission" date="2021-05" db="UniProtKB">
        <authorList>
            <consortium name="EnsemblPlants"/>
        </authorList>
    </citation>
    <scope>IDENTIFICATION</scope>
    <source>
        <strain evidence="11">subsp. malaccensis</strain>
    </source>
</reference>
<dbReference type="Gramene" id="Ma10_t08230.1">
    <property type="protein sequence ID" value="Ma10_p08230.1"/>
    <property type="gene ID" value="Ma10_g08230"/>
</dbReference>
<dbReference type="CDD" id="cd14798">
    <property type="entry name" value="RX-CC_like"/>
    <property type="match status" value="1"/>
</dbReference>
<dbReference type="InterPro" id="IPR032675">
    <property type="entry name" value="LRR_dom_sf"/>
</dbReference>
<feature type="domain" description="Disease resistance N-terminal" evidence="8">
    <location>
        <begin position="8"/>
        <end position="87"/>
    </location>
</feature>
<dbReference type="SMART" id="SM00369">
    <property type="entry name" value="LRR_TYP"/>
    <property type="match status" value="3"/>
</dbReference>
<dbReference type="InterPro" id="IPR055414">
    <property type="entry name" value="LRR_R13L4/SHOC2-like"/>
</dbReference>
<dbReference type="InterPro" id="IPR003591">
    <property type="entry name" value="Leu-rich_rpt_typical-subtyp"/>
</dbReference>
<dbReference type="SUPFAM" id="SSF52540">
    <property type="entry name" value="P-loop containing nucleoside triphosphate hydrolases"/>
    <property type="match status" value="1"/>
</dbReference>
<dbReference type="GO" id="GO:0051707">
    <property type="term" value="P:response to other organism"/>
    <property type="evidence" value="ECO:0007669"/>
    <property type="project" value="UniProtKB-ARBA"/>
</dbReference>
<dbReference type="Gene3D" id="1.20.5.4130">
    <property type="match status" value="1"/>
</dbReference>
<protein>
    <submittedName>
        <fullName evidence="11">Uncharacterized protein</fullName>
    </submittedName>
</protein>
<dbReference type="InterPro" id="IPR041118">
    <property type="entry name" value="Rx_N"/>
</dbReference>
<evidence type="ECO:0000256" key="2">
    <source>
        <dbReference type="ARBA" id="ARBA00022614"/>
    </source>
</evidence>
<dbReference type="GO" id="GO:0005524">
    <property type="term" value="F:ATP binding"/>
    <property type="evidence" value="ECO:0007669"/>
    <property type="project" value="UniProtKB-KW"/>
</dbReference>